<protein>
    <recommendedName>
        <fullName evidence="7">Sororin C-terminal region domain-containing protein</fullName>
    </recommendedName>
</protein>
<feature type="region of interest" description="Disordered" evidence="6">
    <location>
        <begin position="1"/>
        <end position="102"/>
    </location>
</feature>
<keyword evidence="2" id="KW-0498">Mitosis</keyword>
<feature type="region of interest" description="Disordered" evidence="6">
    <location>
        <begin position="128"/>
        <end position="150"/>
    </location>
</feature>
<feature type="compositionally biased region" description="Basic and acidic residues" evidence="6">
    <location>
        <begin position="1"/>
        <end position="10"/>
    </location>
</feature>
<dbReference type="Pfam" id="PF25220">
    <property type="entry name" value="Sororin_C"/>
    <property type="match status" value="1"/>
</dbReference>
<feature type="domain" description="Sororin C-terminal region" evidence="7">
    <location>
        <begin position="181"/>
        <end position="203"/>
    </location>
</feature>
<dbReference type="Proteomes" id="UP000236161">
    <property type="component" value="Unassembled WGS sequence"/>
</dbReference>
<reference evidence="8 9" key="1">
    <citation type="journal article" date="2017" name="Nature">
        <title>The Apostasia genome and the evolution of orchids.</title>
        <authorList>
            <person name="Zhang G.Q."/>
            <person name="Liu K.W."/>
            <person name="Li Z."/>
            <person name="Lohaus R."/>
            <person name="Hsiao Y.Y."/>
            <person name="Niu S.C."/>
            <person name="Wang J.Y."/>
            <person name="Lin Y.C."/>
            <person name="Xu Q."/>
            <person name="Chen L.J."/>
            <person name="Yoshida K."/>
            <person name="Fujiwara S."/>
            <person name="Wang Z.W."/>
            <person name="Zhang Y.Q."/>
            <person name="Mitsuda N."/>
            <person name="Wang M."/>
            <person name="Liu G.H."/>
            <person name="Pecoraro L."/>
            <person name="Huang H.X."/>
            <person name="Xiao X.J."/>
            <person name="Lin M."/>
            <person name="Wu X.Y."/>
            <person name="Wu W.L."/>
            <person name="Chen Y.Y."/>
            <person name="Chang S.B."/>
            <person name="Sakamoto S."/>
            <person name="Ohme-Takagi M."/>
            <person name="Yagi M."/>
            <person name="Zeng S.J."/>
            <person name="Shen C.Y."/>
            <person name="Yeh C.M."/>
            <person name="Luo Y.B."/>
            <person name="Tsai W.C."/>
            <person name="Van de Peer Y."/>
            <person name="Liu Z.J."/>
        </authorList>
    </citation>
    <scope>NUCLEOTIDE SEQUENCE [LARGE SCALE GENOMIC DNA]</scope>
    <source>
        <strain evidence="9">cv. Shenzhen</strain>
        <tissue evidence="8">Stem</tissue>
    </source>
</reference>
<dbReference type="GO" id="GO:0051301">
    <property type="term" value="P:cell division"/>
    <property type="evidence" value="ECO:0007669"/>
    <property type="project" value="UniProtKB-KW"/>
</dbReference>
<evidence type="ECO:0000256" key="6">
    <source>
        <dbReference type="SAM" id="MobiDB-lite"/>
    </source>
</evidence>
<keyword evidence="3" id="KW-0539">Nucleus</keyword>
<dbReference type="InterPro" id="IPR057337">
    <property type="entry name" value="Sororin_C"/>
</dbReference>
<dbReference type="OrthoDB" id="1903589at2759"/>
<evidence type="ECO:0000256" key="1">
    <source>
        <dbReference type="ARBA" id="ARBA00022618"/>
    </source>
</evidence>
<dbReference type="AlphaFoldDB" id="A0A2I0BGH3"/>
<keyword evidence="4" id="KW-0131">Cell cycle</keyword>
<sequence>MEARRSESSQRRPTRRPLADLTNGLPLRSHAAFDPLKPEALRKVNPDPASSKSSVSSAGSSDPKKPADLEAVERTPIAKGASLISGSSVVSGEKGVLGGKKDGRPLVALQHVKKIIKETEKDALATTSLSCPPLGRRTQNAGKKSKMKRGNIVLNEACSVPCDKKKKRRRGGKTTEEDVPLEDFIKKQRAYFAEVDAFELPEEVVSESELD</sequence>
<evidence type="ECO:0000256" key="4">
    <source>
        <dbReference type="ARBA" id="ARBA00023306"/>
    </source>
</evidence>
<evidence type="ECO:0000256" key="3">
    <source>
        <dbReference type="ARBA" id="ARBA00023242"/>
    </source>
</evidence>
<evidence type="ECO:0000259" key="7">
    <source>
        <dbReference type="Pfam" id="PF25220"/>
    </source>
</evidence>
<evidence type="ECO:0000313" key="9">
    <source>
        <dbReference type="Proteomes" id="UP000236161"/>
    </source>
</evidence>
<comment type="similarity">
    <text evidence="5">Belongs to the sororin family.</text>
</comment>
<dbReference type="EMBL" id="KZ451885">
    <property type="protein sequence ID" value="PKA66872.1"/>
    <property type="molecule type" value="Genomic_DNA"/>
</dbReference>
<feature type="compositionally biased region" description="Low complexity" evidence="6">
    <location>
        <begin position="46"/>
        <end position="61"/>
    </location>
</feature>
<feature type="compositionally biased region" description="Low complexity" evidence="6">
    <location>
        <begin position="85"/>
        <end position="94"/>
    </location>
</feature>
<accession>A0A2I0BGH3</accession>
<evidence type="ECO:0000256" key="2">
    <source>
        <dbReference type="ARBA" id="ARBA00022776"/>
    </source>
</evidence>
<feature type="compositionally biased region" description="Basic and acidic residues" evidence="6">
    <location>
        <begin position="62"/>
        <end position="73"/>
    </location>
</feature>
<dbReference type="GO" id="GO:0005634">
    <property type="term" value="C:nucleus"/>
    <property type="evidence" value="ECO:0007669"/>
    <property type="project" value="UniProtKB-SubCell"/>
</dbReference>
<gene>
    <name evidence="8" type="ORF">AXF42_Ash003529</name>
</gene>
<dbReference type="PANTHER" id="PTHR35740">
    <property type="entry name" value="OS12G0111700 PROTEIN"/>
    <property type="match status" value="1"/>
</dbReference>
<organism evidence="8 9">
    <name type="scientific">Apostasia shenzhenica</name>
    <dbReference type="NCBI Taxonomy" id="1088818"/>
    <lineage>
        <taxon>Eukaryota</taxon>
        <taxon>Viridiplantae</taxon>
        <taxon>Streptophyta</taxon>
        <taxon>Embryophyta</taxon>
        <taxon>Tracheophyta</taxon>
        <taxon>Spermatophyta</taxon>
        <taxon>Magnoliopsida</taxon>
        <taxon>Liliopsida</taxon>
        <taxon>Asparagales</taxon>
        <taxon>Orchidaceae</taxon>
        <taxon>Apostasioideae</taxon>
        <taxon>Apostasia</taxon>
    </lineage>
</organism>
<evidence type="ECO:0000313" key="8">
    <source>
        <dbReference type="EMBL" id="PKA66872.1"/>
    </source>
</evidence>
<proteinExistence type="inferred from homology"/>
<name>A0A2I0BGH3_9ASPA</name>
<keyword evidence="1" id="KW-0132">Cell division</keyword>
<dbReference type="PANTHER" id="PTHR35740:SF1">
    <property type="entry name" value="OS12G0111700 PROTEIN"/>
    <property type="match status" value="1"/>
</dbReference>
<evidence type="ECO:0000256" key="5">
    <source>
        <dbReference type="ARBA" id="ARBA00093465"/>
    </source>
</evidence>
<keyword evidence="9" id="KW-1185">Reference proteome</keyword>
<feature type="compositionally biased region" description="Basic and acidic residues" evidence="6">
    <location>
        <begin position="36"/>
        <end position="45"/>
    </location>
</feature>